<evidence type="ECO:0000256" key="1">
    <source>
        <dbReference type="ARBA" id="ARBA00004604"/>
    </source>
</evidence>
<dbReference type="InterPro" id="IPR012954">
    <property type="entry name" value="BP28_C_dom"/>
</dbReference>
<keyword evidence="5" id="KW-0539">Nucleus</keyword>
<keyword evidence="3" id="KW-0690">Ribosome biogenesis</keyword>
<comment type="subcellular location">
    <subcellularLocation>
        <location evidence="1">Nucleus</location>
        <location evidence="1">Nucleolus</location>
    </subcellularLocation>
</comment>
<dbReference type="Pfam" id="PF23243">
    <property type="entry name" value="HEAT_HEATR1"/>
    <property type="match status" value="1"/>
</dbReference>
<protein>
    <recommendedName>
        <fullName evidence="7">BP28 C-terminal domain-containing protein</fullName>
    </recommendedName>
</protein>
<evidence type="ECO:0000256" key="6">
    <source>
        <dbReference type="ARBA" id="ARBA00023274"/>
    </source>
</evidence>
<dbReference type="SUPFAM" id="SSF48371">
    <property type="entry name" value="ARM repeat"/>
    <property type="match status" value="2"/>
</dbReference>
<gene>
    <name evidence="8" type="ORF">SAY87_030838</name>
</gene>
<dbReference type="GO" id="GO:0032040">
    <property type="term" value="C:small-subunit processome"/>
    <property type="evidence" value="ECO:0007669"/>
    <property type="project" value="TreeGrafter"/>
</dbReference>
<reference evidence="8 9" key="1">
    <citation type="journal article" date="2023" name="Hortic Res">
        <title>Pangenome of water caltrop reveals structural variations and asymmetric subgenome divergence after allopolyploidization.</title>
        <authorList>
            <person name="Zhang X."/>
            <person name="Chen Y."/>
            <person name="Wang L."/>
            <person name="Yuan Y."/>
            <person name="Fang M."/>
            <person name="Shi L."/>
            <person name="Lu R."/>
            <person name="Comes H.P."/>
            <person name="Ma Y."/>
            <person name="Chen Y."/>
            <person name="Huang G."/>
            <person name="Zhou Y."/>
            <person name="Zheng Z."/>
            <person name="Qiu Y."/>
        </authorList>
    </citation>
    <scope>NUCLEOTIDE SEQUENCE [LARGE SCALE GENOMIC DNA]</scope>
    <source>
        <tissue evidence="8">Roots</tissue>
    </source>
</reference>
<dbReference type="EMBL" id="JAXIOK010000005">
    <property type="protein sequence ID" value="KAK4770306.1"/>
    <property type="molecule type" value="Genomic_DNA"/>
</dbReference>
<evidence type="ECO:0000256" key="2">
    <source>
        <dbReference type="ARBA" id="ARBA00010559"/>
    </source>
</evidence>
<comment type="similarity">
    <text evidence="2">Belongs to the HEATR1/UTP10 family.</text>
</comment>
<dbReference type="SMART" id="SM01036">
    <property type="entry name" value="BP28CT"/>
    <property type="match status" value="1"/>
</dbReference>
<dbReference type="InterPro" id="IPR056473">
    <property type="entry name" value="HEAT_Utp10/HEAT1"/>
</dbReference>
<evidence type="ECO:0000256" key="5">
    <source>
        <dbReference type="ARBA" id="ARBA00023242"/>
    </source>
</evidence>
<keyword evidence="9" id="KW-1185">Reference proteome</keyword>
<keyword evidence="4" id="KW-0698">rRNA processing</keyword>
<name>A0AAN7KN80_9MYRT</name>
<dbReference type="GO" id="GO:0030686">
    <property type="term" value="C:90S preribosome"/>
    <property type="evidence" value="ECO:0007669"/>
    <property type="project" value="TreeGrafter"/>
</dbReference>
<dbReference type="PANTHER" id="PTHR13457:SF1">
    <property type="entry name" value="HEAT REPEAT-CONTAINING PROTEIN 1"/>
    <property type="match status" value="1"/>
</dbReference>
<dbReference type="InterPro" id="IPR040191">
    <property type="entry name" value="UTP10"/>
</dbReference>
<dbReference type="InterPro" id="IPR011989">
    <property type="entry name" value="ARM-like"/>
</dbReference>
<dbReference type="GO" id="GO:0000462">
    <property type="term" value="P:maturation of SSU-rRNA from tricistronic rRNA transcript (SSU-rRNA, 5.8S rRNA, LSU-rRNA)"/>
    <property type="evidence" value="ECO:0007669"/>
    <property type="project" value="TreeGrafter"/>
</dbReference>
<dbReference type="Gene3D" id="1.25.10.10">
    <property type="entry name" value="Leucine-rich Repeat Variant"/>
    <property type="match status" value="1"/>
</dbReference>
<sequence>MATSISLQLNAIKSLVQAEPLNRSFIRASILFNSKEAADVDIDSIYTIALSGLEVLASTDERFGNYKSNLFSHRSTTLDRELLTPEENDRLDASINSYLRLLSGRFQLPSALKTLEYLLRRYKIHVYNTEELMLCALPYHGSHAFVRIVQLVNFGNTKWKFLEAVKVSGAPPPRQVIVQQCMRDLSVLEALCNYAKSTKKFYPSSHALGFCTAVIVEVLGSLPAVENEVVNKILPFVSSGFEIGRRKDSEHKAGSLMIVSLLASKAALSPKLVKSLVRSLAETAQDDVETLSDQYLTRLSVIALIHLTQTQSLDAFPMKALASLTKIRDINGIFLGLSKEFNIDKFLAVLLESLVEHSPSDELCYRLLISMIELIPLGDIIDCVISKIMFSFMKISKKKIDMPSSELGSCIKNILVAIKKNYPSKLREAIREFMENTGKHPGQQVGLGSLYNLLDENLDSALLTLDSKTWFSLNHPKPQIRRAALIELNNSDILKAKTADPQGFVTVQDAILNQLHDDDLTVVQAALSLVDRSEALAGAHFLEAVGSVLQRCMHIFLSAGSDNSALTGDIIMLCFKHVIARLSPDSSNEFAAMIFPLLLITPKTWKHNIKALEFAKKLNCAIYQNLPDSCSVEKKLEPESISRMNQEIVESLADMFLMHTQEFLRLILKSSSDFMLSRTLFFLVLMQSFAFSKRENIKFFEHFDACFPVLKTQWQAISSSAFIHIGEAKMFAGDCAGFLDQLFDANIEELNAKILICIFWKLLDAFISVAPPDSLSSQHEKWFGKLQDFFSFLSGASKTQALKDHLHYLVTKYKSSPSLLAGFFTQDVEVPVQVQSLHCFAFLCSQTEDLFSLQLLAEAPSILVPLTSANQEVRKAAMDCMEGLHLLCTRIDLSSKKNDNAASWSNFLEELLGMIVQQKRLIISDREFLSTFLTSAVSLSGCNNSTLVPRNTEIRFNESVKEKILEFILSCALKLSSYGKLMIFSLVKGIGNALVHVQAVELLLSSLMNRREQCYFKMDGKFQGLSKYEVDILCLLLESCATTSIDGKYILQDHLLKALQLPMCSGDDPAVIFPCIVVLKKLNCQIYSELRAEMQELLLHELVLLVRCMHADIQNATKEALLRLEVPVSIMEKMLCQLSKWNGHQILQERQKKKKSKENKQQNLQSTAGAKTLAFVDSLLDILLIKKDISNREKLIGPLFKLLEVFFSIKCDLAPNEGLAKACSVTSEITTTIVCHIQQTITLVLEDIILSSSSAITSKEKILNEINIGLLLECLRLDQAGVVCDHIFPLLSTIARVLPEAFVNNMSEVLLIVGKSALTESHCHSQNVFESLISSIVPFWLSRATNMEQILQVFVNILPEVSAKRSLSFIMHLLRILGEHDSLASLLSLLFRSLITRRDLAQSGNSVVSPSEFMLAVGEWEYVFALQIIEHYSSIVWIPSLVMLLERIEGRSFSRDLFMELLLSVHLISQKVQDPELSMNLNTEQNSEDIQGTIAQLMKQLVSLLCHVDANKKIVYPSIRYFLKETMHSLLLDITKAMTPSSYFNGMIKLLDSKDDDVRKKALGLLSKTMKDRNSENLGSKSRRVLSLNRNRNWSQLDGDALESFNQMCLEIVHLIDASEENSDTSLKLAAVSAIEVLVSKFPSGYSIFSSCLAAISRKVCSDRMEISSGCLRAAGSLINVIGQKALVHLPCLMENLVQTTDSKPLGFPGKDNAASTNKLFSVLICLEAVVCHLGSFLTPYLDNICQFLVLHLELMSGSDEKLKSKAETVQNLIAEKIPVRLVFPSLMKLYSTALLSGDSSLNITFKILARVVCSMDRSSVGAYHARIYDLCLNALDLRRQCPLSVKNIGIIEESVVTSMISLTMKLTETMFKPLFMRTVEWAELEIDDSPHDGSRLNIDRAIPFYLLVNKLAEKHRSLFVPYFKYLLGSSISLLTDSNEVPNSGWARKKKKARVSAYGDSTCNILSCEKWHIRALIVSAFQKCFLYDTGSLKFLNSSNFEALLKPIVSQLIIEPPADLEDHHNVPSVEEVDNLIVTCIGQMAVAAGSDLLWKPLNHEVLMQTRSEKVRARMLGLRIIQYLIHNLKEEYLVFLAETIPFLGELLEDVELTVKTLAQDILKEMESLSGESLRQYL</sequence>
<dbReference type="InterPro" id="IPR022125">
    <property type="entry name" value="U3snoRNP10_N"/>
</dbReference>
<dbReference type="Proteomes" id="UP001345219">
    <property type="component" value="Chromosome 24"/>
</dbReference>
<organism evidence="8 9">
    <name type="scientific">Trapa incisa</name>
    <dbReference type="NCBI Taxonomy" id="236973"/>
    <lineage>
        <taxon>Eukaryota</taxon>
        <taxon>Viridiplantae</taxon>
        <taxon>Streptophyta</taxon>
        <taxon>Embryophyta</taxon>
        <taxon>Tracheophyta</taxon>
        <taxon>Spermatophyta</taxon>
        <taxon>Magnoliopsida</taxon>
        <taxon>eudicotyledons</taxon>
        <taxon>Gunneridae</taxon>
        <taxon>Pentapetalae</taxon>
        <taxon>rosids</taxon>
        <taxon>malvids</taxon>
        <taxon>Myrtales</taxon>
        <taxon>Lythraceae</taxon>
        <taxon>Trapa</taxon>
    </lineage>
</organism>
<evidence type="ECO:0000313" key="9">
    <source>
        <dbReference type="Proteomes" id="UP001345219"/>
    </source>
</evidence>
<dbReference type="GO" id="GO:0045943">
    <property type="term" value="P:positive regulation of transcription by RNA polymerase I"/>
    <property type="evidence" value="ECO:0007669"/>
    <property type="project" value="TreeGrafter"/>
</dbReference>
<proteinExistence type="inferred from homology"/>
<dbReference type="PANTHER" id="PTHR13457">
    <property type="entry name" value="BAP28"/>
    <property type="match status" value="1"/>
</dbReference>
<dbReference type="GO" id="GO:0030515">
    <property type="term" value="F:snoRNA binding"/>
    <property type="evidence" value="ECO:0007669"/>
    <property type="project" value="TreeGrafter"/>
</dbReference>
<dbReference type="InterPro" id="IPR056384">
    <property type="entry name" value="ARM_At3g06530"/>
</dbReference>
<dbReference type="GO" id="GO:0034455">
    <property type="term" value="C:t-UTP complex"/>
    <property type="evidence" value="ECO:0007669"/>
    <property type="project" value="TreeGrafter"/>
</dbReference>
<evidence type="ECO:0000259" key="7">
    <source>
        <dbReference type="SMART" id="SM01036"/>
    </source>
</evidence>
<dbReference type="Pfam" id="PF24477">
    <property type="entry name" value="ARM_At3g06530"/>
    <property type="match status" value="1"/>
</dbReference>
<comment type="caution">
    <text evidence="8">The sequence shown here is derived from an EMBL/GenBank/DDBJ whole genome shotgun (WGS) entry which is preliminary data.</text>
</comment>
<evidence type="ECO:0000256" key="3">
    <source>
        <dbReference type="ARBA" id="ARBA00022517"/>
    </source>
</evidence>
<keyword evidence="6" id="KW-0687">Ribonucleoprotein</keyword>
<feature type="domain" description="BP28 C-terminal" evidence="7">
    <location>
        <begin position="1818"/>
        <end position="1992"/>
    </location>
</feature>
<dbReference type="InterPro" id="IPR016024">
    <property type="entry name" value="ARM-type_fold"/>
</dbReference>
<accession>A0AAN7KN80</accession>
<evidence type="ECO:0000256" key="4">
    <source>
        <dbReference type="ARBA" id="ARBA00022552"/>
    </source>
</evidence>
<dbReference type="Pfam" id="PF12397">
    <property type="entry name" value="U3snoRNP10"/>
    <property type="match status" value="1"/>
</dbReference>
<evidence type="ECO:0000313" key="8">
    <source>
        <dbReference type="EMBL" id="KAK4770306.1"/>
    </source>
</evidence>
<dbReference type="Pfam" id="PF08146">
    <property type="entry name" value="BP28CT"/>
    <property type="match status" value="1"/>
</dbReference>